<feature type="region of interest" description="Disordered" evidence="1">
    <location>
        <begin position="292"/>
        <end position="322"/>
    </location>
</feature>
<feature type="region of interest" description="Disordered" evidence="1">
    <location>
        <begin position="490"/>
        <end position="518"/>
    </location>
</feature>
<comment type="caution">
    <text evidence="2">The sequence shown here is derived from an EMBL/GenBank/DDBJ whole genome shotgun (WGS) entry which is preliminary data.</text>
</comment>
<dbReference type="OrthoDB" id="5417135at2759"/>
<dbReference type="PANTHER" id="PTHR42088">
    <property type="entry name" value="YALI0F10131P"/>
    <property type="match status" value="1"/>
</dbReference>
<protein>
    <submittedName>
        <fullName evidence="2">Uncharacterized protein</fullName>
    </submittedName>
</protein>
<reference evidence="2 3" key="1">
    <citation type="submission" date="2015-05" db="EMBL/GenBank/DDBJ databases">
        <title>Distinctive expansion of gene families associated with plant cell wall degradation and secondary metabolism in the genomes of grapevine trunk pathogens.</title>
        <authorList>
            <person name="Lawrence D.P."/>
            <person name="Travadon R."/>
            <person name="Rolshausen P.E."/>
            <person name="Baumgartner K."/>
        </authorList>
    </citation>
    <scope>NUCLEOTIDE SEQUENCE [LARGE SCALE GENOMIC DNA]</scope>
    <source>
        <strain evidence="2">UCRPC4</strain>
    </source>
</reference>
<feature type="compositionally biased region" description="Polar residues" evidence="1">
    <location>
        <begin position="431"/>
        <end position="441"/>
    </location>
</feature>
<dbReference type="EMBL" id="LCWF01000010">
    <property type="protein sequence ID" value="KKY28659.1"/>
    <property type="molecule type" value="Genomic_DNA"/>
</dbReference>
<dbReference type="AlphaFoldDB" id="A0A0G2F2Y1"/>
<feature type="compositionally biased region" description="Polar residues" evidence="1">
    <location>
        <begin position="156"/>
        <end position="165"/>
    </location>
</feature>
<name>A0A0G2F2Y1_PHACM</name>
<sequence>MPVVLAVVIPLCIALVVFLFLHRRHVRKLRAEDENDKHKSLDFGMGEVSSATNGKKGKKEKLPEMSAQDAQREIRKTRGQSLDMNTSNPYLLPPGLQASRESIHSLSRSLTGADSPYRPATVFYADGNDPYSQAMPPRDDSSSFTGSSRRGFPMHNNESSQNLLRNGQGMPRSMPPTQRSSADYNNAPFPRRAVPPSNDLVSPVEPRSPLIEMNSPVLPDSLAAPSGPPQKPSPPPEVFVGLQNNPYPDHEVPRASSPVTAPPVSPFDSHEDHLANTEPQLPQIQTDTSHLDFDTNFHVDPPSPKDEGQAQNGANDLLGNDYEQDFGYDVRRLTMGIRPLPPDDPSENPEQRANRIRSFYKEYFDESTPAPKFQQEDYYDDYAGDVAGFDAPIYDPETGRFITGVSPYAEPITRRAMTPPPRGPPRFRGNIPSSGSDSTFGSRGPRAFSSASGRIPPKHPKKKAPPPSPLAILPTPHMLRDDSIIPIDFAPPQSFNERLRGTSPRSPKGGLMPYAPSARPGKQLVSSFDDLAVIPSPHALRKSGTFTSLDFAPPGRFKGFDTASDAGSIRSNRSGVSQLQLQSIRAGAYRLSRVPKDQVGTRDDFSIALKPSWDMRK</sequence>
<feature type="compositionally biased region" description="Polar residues" evidence="1">
    <location>
        <begin position="175"/>
        <end position="184"/>
    </location>
</feature>
<gene>
    <name evidence="2" type="ORF">UCRPC4_g00466</name>
</gene>
<evidence type="ECO:0000313" key="3">
    <source>
        <dbReference type="Proteomes" id="UP000053317"/>
    </source>
</evidence>
<reference evidence="2 3" key="2">
    <citation type="submission" date="2015-05" db="EMBL/GenBank/DDBJ databases">
        <authorList>
            <person name="Morales-Cruz A."/>
            <person name="Amrine K.C."/>
            <person name="Cantu D."/>
        </authorList>
    </citation>
    <scope>NUCLEOTIDE SEQUENCE [LARGE SCALE GENOMIC DNA]</scope>
    <source>
        <strain evidence="2">UCRPC4</strain>
    </source>
</reference>
<evidence type="ECO:0000256" key="1">
    <source>
        <dbReference type="SAM" id="MobiDB-lite"/>
    </source>
</evidence>
<dbReference type="Proteomes" id="UP000053317">
    <property type="component" value="Unassembled WGS sequence"/>
</dbReference>
<dbReference type="PANTHER" id="PTHR42088:SF1">
    <property type="entry name" value="YALI0F10131P"/>
    <property type="match status" value="1"/>
</dbReference>
<accession>A0A0G2F2Y1</accession>
<feature type="region of interest" description="Disordered" evidence="1">
    <location>
        <begin position="412"/>
        <end position="469"/>
    </location>
</feature>
<feature type="region of interest" description="Disordered" evidence="1">
    <location>
        <begin position="124"/>
        <end position="274"/>
    </location>
</feature>
<proteinExistence type="predicted"/>
<keyword evidence="3" id="KW-1185">Reference proteome</keyword>
<feature type="compositionally biased region" description="Pro residues" evidence="1">
    <location>
        <begin position="226"/>
        <end position="237"/>
    </location>
</feature>
<evidence type="ECO:0000313" key="2">
    <source>
        <dbReference type="EMBL" id="KKY28659.1"/>
    </source>
</evidence>
<feature type="compositionally biased region" description="Low complexity" evidence="1">
    <location>
        <begin position="142"/>
        <end position="151"/>
    </location>
</feature>
<organism evidence="2 3">
    <name type="scientific">Phaeomoniella chlamydospora</name>
    <name type="common">Phaeoacremonium chlamydosporum</name>
    <dbReference type="NCBI Taxonomy" id="158046"/>
    <lineage>
        <taxon>Eukaryota</taxon>
        <taxon>Fungi</taxon>
        <taxon>Dikarya</taxon>
        <taxon>Ascomycota</taxon>
        <taxon>Pezizomycotina</taxon>
        <taxon>Eurotiomycetes</taxon>
        <taxon>Chaetothyriomycetidae</taxon>
        <taxon>Phaeomoniellales</taxon>
        <taxon>Phaeomoniellaceae</taxon>
        <taxon>Phaeomoniella</taxon>
    </lineage>
</organism>
<feature type="compositionally biased region" description="Basic and acidic residues" evidence="1">
    <location>
        <begin position="292"/>
        <end position="308"/>
    </location>
</feature>
<feature type="region of interest" description="Disordered" evidence="1">
    <location>
        <begin position="41"/>
        <end position="74"/>
    </location>
</feature>